<dbReference type="GO" id="GO:0017038">
    <property type="term" value="P:protein import"/>
    <property type="evidence" value="ECO:0007669"/>
    <property type="project" value="TreeGrafter"/>
</dbReference>
<gene>
    <name evidence="11" type="ORF">MNBD_GAMMA16-1496</name>
</gene>
<comment type="similarity">
    <text evidence="2">Belongs to the ExbB/TolQ family.</text>
</comment>
<evidence type="ECO:0000256" key="7">
    <source>
        <dbReference type="ARBA" id="ARBA00022989"/>
    </source>
</evidence>
<dbReference type="InterPro" id="IPR050790">
    <property type="entry name" value="ExbB/TolQ_transport"/>
</dbReference>
<evidence type="ECO:0000256" key="2">
    <source>
        <dbReference type="ARBA" id="ARBA00010442"/>
    </source>
</evidence>
<dbReference type="EMBL" id="UOFO01000036">
    <property type="protein sequence ID" value="VAW84231.1"/>
    <property type="molecule type" value="Genomic_DNA"/>
</dbReference>
<evidence type="ECO:0000313" key="11">
    <source>
        <dbReference type="EMBL" id="VAW84231.1"/>
    </source>
</evidence>
<accession>A0A3B0YXT8</accession>
<dbReference type="InterPro" id="IPR002898">
    <property type="entry name" value="MotA_ExbB_proton_chnl"/>
</dbReference>
<keyword evidence="3" id="KW-0813">Transport</keyword>
<evidence type="ECO:0000259" key="10">
    <source>
        <dbReference type="Pfam" id="PF01618"/>
    </source>
</evidence>
<dbReference type="GO" id="GO:0005886">
    <property type="term" value="C:plasma membrane"/>
    <property type="evidence" value="ECO:0007669"/>
    <property type="project" value="UniProtKB-SubCell"/>
</dbReference>
<protein>
    <submittedName>
        <fullName evidence="11">MotA/TolQ/ExbB proton channel family protein</fullName>
    </submittedName>
</protein>
<keyword evidence="8 9" id="KW-0472">Membrane</keyword>
<proteinExistence type="inferred from homology"/>
<comment type="subcellular location">
    <subcellularLocation>
        <location evidence="1">Cell membrane</location>
        <topology evidence="1">Multi-pass membrane protein</topology>
    </subcellularLocation>
</comment>
<keyword evidence="5 9" id="KW-0812">Transmembrane</keyword>
<dbReference type="PANTHER" id="PTHR30625">
    <property type="entry name" value="PROTEIN TOLQ"/>
    <property type="match status" value="1"/>
</dbReference>
<dbReference type="AlphaFoldDB" id="A0A3B0YXT8"/>
<feature type="transmembrane region" description="Helical" evidence="9">
    <location>
        <begin position="15"/>
        <end position="37"/>
    </location>
</feature>
<evidence type="ECO:0000256" key="4">
    <source>
        <dbReference type="ARBA" id="ARBA00022475"/>
    </source>
</evidence>
<evidence type="ECO:0000256" key="9">
    <source>
        <dbReference type="SAM" id="Phobius"/>
    </source>
</evidence>
<dbReference type="PANTHER" id="PTHR30625:SF15">
    <property type="entry name" value="BIOPOLYMER TRANSPORT PROTEIN EXBB"/>
    <property type="match status" value="1"/>
</dbReference>
<evidence type="ECO:0000256" key="1">
    <source>
        <dbReference type="ARBA" id="ARBA00004651"/>
    </source>
</evidence>
<dbReference type="Pfam" id="PF01618">
    <property type="entry name" value="MotA_ExbB"/>
    <property type="match status" value="1"/>
</dbReference>
<organism evidence="11">
    <name type="scientific">hydrothermal vent metagenome</name>
    <dbReference type="NCBI Taxonomy" id="652676"/>
    <lineage>
        <taxon>unclassified sequences</taxon>
        <taxon>metagenomes</taxon>
        <taxon>ecological metagenomes</taxon>
    </lineage>
</organism>
<evidence type="ECO:0000256" key="6">
    <source>
        <dbReference type="ARBA" id="ARBA00022927"/>
    </source>
</evidence>
<name>A0A3B0YXT8_9ZZZZ</name>
<feature type="transmembrane region" description="Helical" evidence="9">
    <location>
        <begin position="157"/>
        <end position="183"/>
    </location>
</feature>
<feature type="domain" description="MotA/TolQ/ExbB proton channel" evidence="10">
    <location>
        <begin position="75"/>
        <end position="196"/>
    </location>
</feature>
<evidence type="ECO:0000256" key="3">
    <source>
        <dbReference type="ARBA" id="ARBA00022448"/>
    </source>
</evidence>
<keyword evidence="7 9" id="KW-1133">Transmembrane helix</keyword>
<evidence type="ECO:0000256" key="8">
    <source>
        <dbReference type="ARBA" id="ARBA00023136"/>
    </source>
</evidence>
<keyword evidence="4" id="KW-1003">Cell membrane</keyword>
<feature type="transmembrane region" description="Helical" evidence="9">
    <location>
        <begin position="116"/>
        <end position="145"/>
    </location>
</feature>
<sequence>MEFESVVRFFQSGGVFMYPIVVVLALGTAIALERYIVLTLARSTNRRTWNDLLPILTKGNYQQAYDITSRSKADVAKILTYGLSRLGTSNHLDDVEAAMEEGLMEITPKLEKRTHYLATFANIATLLGLLGTIMGLIAAFTAVAAADPTEKADLLSASISVAMNTTAFGLIVAIPLLLVYTVLQTKTTELVDNLEMVSVRFNNLIRKHRSKTSAKK</sequence>
<keyword evidence="6" id="KW-0653">Protein transport</keyword>
<evidence type="ECO:0000256" key="5">
    <source>
        <dbReference type="ARBA" id="ARBA00022692"/>
    </source>
</evidence>
<reference evidence="11" key="1">
    <citation type="submission" date="2018-06" db="EMBL/GenBank/DDBJ databases">
        <authorList>
            <person name="Zhirakovskaya E."/>
        </authorList>
    </citation>
    <scope>NUCLEOTIDE SEQUENCE</scope>
</reference>